<dbReference type="PANTHER" id="PTHR46696:SF1">
    <property type="entry name" value="CYTOCHROME P450 YJIB-RELATED"/>
    <property type="match status" value="1"/>
</dbReference>
<evidence type="ECO:0000313" key="3">
    <source>
        <dbReference type="EMBL" id="MDH2391538.1"/>
    </source>
</evidence>
<evidence type="ECO:0000256" key="1">
    <source>
        <dbReference type="ARBA" id="ARBA00010617"/>
    </source>
</evidence>
<keyword evidence="4" id="KW-1185">Reference proteome</keyword>
<dbReference type="RefSeq" id="WP_279930416.1">
    <property type="nucleotide sequence ID" value="NZ_JARWBG010000028.1"/>
</dbReference>
<accession>A0ABT6HS40</accession>
<dbReference type="PROSITE" id="PS00086">
    <property type="entry name" value="CYTOCHROME_P450"/>
    <property type="match status" value="1"/>
</dbReference>
<gene>
    <name evidence="3" type="ORF">QCN29_22710</name>
</gene>
<dbReference type="PRINTS" id="PR00359">
    <property type="entry name" value="BP450"/>
</dbReference>
<evidence type="ECO:0000313" key="4">
    <source>
        <dbReference type="Proteomes" id="UP001223144"/>
    </source>
</evidence>
<feature type="region of interest" description="Disordered" evidence="2">
    <location>
        <begin position="1"/>
        <end position="32"/>
    </location>
</feature>
<dbReference type="EMBL" id="JARWBG010000028">
    <property type="protein sequence ID" value="MDH2391538.1"/>
    <property type="molecule type" value="Genomic_DNA"/>
</dbReference>
<name>A0ABT6HS40_9ACTN</name>
<comment type="similarity">
    <text evidence="1">Belongs to the cytochrome P450 family.</text>
</comment>
<dbReference type="InterPro" id="IPR017972">
    <property type="entry name" value="Cyt_P450_CS"/>
</dbReference>
<dbReference type="InterPro" id="IPR002397">
    <property type="entry name" value="Cyt_P450_B"/>
</dbReference>
<proteinExistence type="inferred from homology"/>
<dbReference type="CDD" id="cd20623">
    <property type="entry name" value="CYP_unk"/>
    <property type="match status" value="1"/>
</dbReference>
<dbReference type="Proteomes" id="UP001223144">
    <property type="component" value="Unassembled WGS sequence"/>
</dbReference>
<evidence type="ECO:0000256" key="2">
    <source>
        <dbReference type="SAM" id="MobiDB-lite"/>
    </source>
</evidence>
<protein>
    <submittedName>
        <fullName evidence="3">Cytochrome P450</fullName>
    </submittedName>
</protein>
<dbReference type="SUPFAM" id="SSF48264">
    <property type="entry name" value="Cytochrome P450"/>
    <property type="match status" value="1"/>
</dbReference>
<dbReference type="InterPro" id="IPR036396">
    <property type="entry name" value="Cyt_P450_sf"/>
</dbReference>
<organism evidence="3 4">
    <name type="scientific">Streptomyces chengmaiensis</name>
    <dbReference type="NCBI Taxonomy" id="3040919"/>
    <lineage>
        <taxon>Bacteria</taxon>
        <taxon>Bacillati</taxon>
        <taxon>Actinomycetota</taxon>
        <taxon>Actinomycetes</taxon>
        <taxon>Kitasatosporales</taxon>
        <taxon>Streptomycetaceae</taxon>
        <taxon>Streptomyces</taxon>
    </lineage>
</organism>
<comment type="caution">
    <text evidence="3">The sequence shown here is derived from an EMBL/GenBank/DDBJ whole genome shotgun (WGS) entry which is preliminary data.</text>
</comment>
<dbReference type="Gene3D" id="1.10.630.10">
    <property type="entry name" value="Cytochrome P450"/>
    <property type="match status" value="1"/>
</dbReference>
<sequence length="486" mass="52951">MTAAEPTHGPLPAHGSPAMPPPGCPAHAAGPDRLRRLYGPEAEADPQGLYEALRKEHGPVAPVLLHGDLPAWLVLGYRELLEVTRSPSRFSRDSRNWHMFREGKVSPDNPLRPMVQWQPVCVFADGREHERLRSAVTDSLAQFDRRGVRRYVIRYTQQLIDGFAASGEADLIGDFAEKLPMLVMTQLLGMPEGYGGKLVDAVLDLLKGTETALKSNDFVVTTLRQLAERKKEQPGSDFASWLIGHDAGLSDDEVLEHLRLVLVAANETTVNLIASTLRLVLTDRRFRANLAGGHMTLPNALEQVLWDEPPMSAVPGRWATGDTVLGGRQIKAGDMLLLGIAAGNVDPEIRPDLSASLQGNRAHLAFSSGPHECPGQDIGRAIADTGVDTLLARLPDLRLAVDENQLRWSAAWLSKRLQSLPVRFTPPSPYTTGEVPAPGAETDFASTAPASARPPVPATSAAESWETADSGPSHTPWWRSLFRTQR</sequence>
<reference evidence="3 4" key="1">
    <citation type="submission" date="2023-04" db="EMBL/GenBank/DDBJ databases">
        <title>Streptomyces chengmaiensis sp. nov. isolated from the stem of mangrove plant in Hainan.</title>
        <authorList>
            <person name="Huang X."/>
            <person name="Zhou S."/>
            <person name="Chu X."/>
            <person name="Xie Y."/>
            <person name="Lin Y."/>
        </authorList>
    </citation>
    <scope>NUCLEOTIDE SEQUENCE [LARGE SCALE GENOMIC DNA]</scope>
    <source>
        <strain evidence="3 4">HNM0663</strain>
    </source>
</reference>
<dbReference type="PANTHER" id="PTHR46696">
    <property type="entry name" value="P450, PUTATIVE (EUROFUNG)-RELATED"/>
    <property type="match status" value="1"/>
</dbReference>
<feature type="region of interest" description="Disordered" evidence="2">
    <location>
        <begin position="427"/>
        <end position="486"/>
    </location>
</feature>